<dbReference type="EMBL" id="JALKCG010000002">
    <property type="protein sequence ID" value="MCK0207970.1"/>
    <property type="molecule type" value="Genomic_DNA"/>
</dbReference>
<evidence type="ECO:0000313" key="4">
    <source>
        <dbReference type="Proteomes" id="UP001202867"/>
    </source>
</evidence>
<dbReference type="Pfam" id="PF04069">
    <property type="entry name" value="OpuAC"/>
    <property type="match status" value="1"/>
</dbReference>
<feature type="signal peptide" evidence="1">
    <location>
        <begin position="1"/>
        <end position="31"/>
    </location>
</feature>
<name>A0ABT0DL21_9HYPH</name>
<dbReference type="Gene3D" id="3.10.105.10">
    <property type="entry name" value="Dipeptide-binding Protein, Domain 3"/>
    <property type="match status" value="1"/>
</dbReference>
<proteinExistence type="predicted"/>
<dbReference type="Gene3D" id="3.40.190.10">
    <property type="entry name" value="Periplasmic binding protein-like II"/>
    <property type="match status" value="1"/>
</dbReference>
<gene>
    <name evidence="3" type="ORF">MWN33_07970</name>
</gene>
<accession>A0ABT0DL21</accession>
<evidence type="ECO:0000256" key="1">
    <source>
        <dbReference type="SAM" id="SignalP"/>
    </source>
</evidence>
<dbReference type="InterPro" id="IPR007210">
    <property type="entry name" value="ABC_Gly_betaine_transp_sub-bd"/>
</dbReference>
<feature type="chain" id="PRO_5046230980" evidence="1">
    <location>
        <begin position="32"/>
        <end position="324"/>
    </location>
</feature>
<dbReference type="Proteomes" id="UP001202867">
    <property type="component" value="Unassembled WGS sequence"/>
</dbReference>
<feature type="domain" description="ABC-type glycine betaine transport system substrate-binding" evidence="2">
    <location>
        <begin position="39"/>
        <end position="313"/>
    </location>
</feature>
<organism evidence="3 4">
    <name type="scientific">Ancylobacter koreensis</name>
    <dbReference type="NCBI Taxonomy" id="266121"/>
    <lineage>
        <taxon>Bacteria</taxon>
        <taxon>Pseudomonadati</taxon>
        <taxon>Pseudomonadota</taxon>
        <taxon>Alphaproteobacteria</taxon>
        <taxon>Hyphomicrobiales</taxon>
        <taxon>Xanthobacteraceae</taxon>
        <taxon>Ancylobacter</taxon>
    </lineage>
</organism>
<reference evidence="4" key="1">
    <citation type="submission" date="2023-07" db="EMBL/GenBank/DDBJ databases">
        <title>Ancylobacter moscoviensis sp. nov., facultatively methylotrophic bacteria from activated sludge and the reclassification of Starkeya novella (Starkey 1934) Kelly et al. 2000 as Ancylobacter novellus comb. nov., Starkeya koreensis Im et al. 2006 as Ancylobacter koreensis comb.nov., Angulomicrobium tetraedrale Vasil'eva et al. 1986 as Ancylobacter tetraedralis comb. nov., Angulomicrobium amanitiforme Fritz et al. 2004 as Ancylobacter amanitiformis comb. nov. and Methylorhabdus multivorans Doronina et al. 1996 as Ancylobacter multivorans comb. nov. and emended description of the genus Ancylobacter.</title>
        <authorList>
            <person name="Doronina N."/>
            <person name="Chemodurova A."/>
            <person name="Grouzdev D."/>
            <person name="Koziaeva V."/>
            <person name="Shi W."/>
            <person name="Wu L."/>
            <person name="Kaparullina E."/>
        </authorList>
    </citation>
    <scope>NUCLEOTIDE SEQUENCE [LARGE SCALE GENOMIC DNA]</scope>
    <source>
        <strain evidence="4">Jip08</strain>
    </source>
</reference>
<evidence type="ECO:0000313" key="3">
    <source>
        <dbReference type="EMBL" id="MCK0207970.1"/>
    </source>
</evidence>
<dbReference type="CDD" id="cd13643">
    <property type="entry name" value="PBP2_BCP_2"/>
    <property type="match status" value="1"/>
</dbReference>
<dbReference type="SUPFAM" id="SSF53850">
    <property type="entry name" value="Periplasmic binding protein-like II"/>
    <property type="match status" value="1"/>
</dbReference>
<comment type="caution">
    <text evidence="3">The sequence shown here is derived from an EMBL/GenBank/DDBJ whole genome shotgun (WGS) entry which is preliminary data.</text>
</comment>
<evidence type="ECO:0000259" key="2">
    <source>
        <dbReference type="Pfam" id="PF04069"/>
    </source>
</evidence>
<dbReference type="Gene3D" id="3.40.190.100">
    <property type="entry name" value="Glycine betaine-binding periplasmic protein, domain 2"/>
    <property type="match status" value="1"/>
</dbReference>
<keyword evidence="1" id="KW-0732">Signal</keyword>
<sequence>MSYRKFNTSWMKTLGAAALSATFLAAPQARAADAETASPVRIVVTGITDADFIANVFAGFLEQNGYKVERVKADYAAQFVGLEAGDMDFSTSIWDTSRDIMDAALATGKVQNMGSTGVKIREGWWYPLYVKELCPGLPDWKALLEPACVKALATVESAPKARFVEAPADWTTNNAARLEALKLPFVLEGTGTPAALHAAIVGAVQRKEPVIGWGFMPDWMTEQYPGEFVQFPHFEAACATDPKWGGNPDKVWDCDNPYGYVWKVANTKSEARLPRASRMLRLYHLTAADVAWGIRRVDVDGIESEKAAEEWLKAHPDLVADWAL</sequence>
<keyword evidence="4" id="KW-1185">Reference proteome</keyword>
<protein>
    <submittedName>
        <fullName evidence="3">ABC transporter substrate-binding protein</fullName>
    </submittedName>
</protein>
<dbReference type="RefSeq" id="WP_247199965.1">
    <property type="nucleotide sequence ID" value="NZ_JALKCG010000002.1"/>
</dbReference>